<dbReference type="AlphaFoldDB" id="A0A7M7Q0N5"/>
<dbReference type="GO" id="GO:0031514">
    <property type="term" value="C:motile cilium"/>
    <property type="evidence" value="ECO:0007669"/>
    <property type="project" value="TreeGrafter"/>
</dbReference>
<dbReference type="GeneID" id="100120726"/>
<dbReference type="EnsemblMetazoa" id="XM_031922870">
    <property type="protein sequence ID" value="XP_031778730"/>
    <property type="gene ID" value="LOC100120726"/>
</dbReference>
<dbReference type="GO" id="GO:0060271">
    <property type="term" value="P:cilium assembly"/>
    <property type="evidence" value="ECO:0007669"/>
    <property type="project" value="TreeGrafter"/>
</dbReference>
<dbReference type="SMR" id="A0A7M7Q0N5"/>
<organism evidence="1 2">
    <name type="scientific">Nasonia vitripennis</name>
    <name type="common">Parasitic wasp</name>
    <dbReference type="NCBI Taxonomy" id="7425"/>
    <lineage>
        <taxon>Eukaryota</taxon>
        <taxon>Metazoa</taxon>
        <taxon>Ecdysozoa</taxon>
        <taxon>Arthropoda</taxon>
        <taxon>Hexapoda</taxon>
        <taxon>Insecta</taxon>
        <taxon>Pterygota</taxon>
        <taxon>Neoptera</taxon>
        <taxon>Endopterygota</taxon>
        <taxon>Hymenoptera</taxon>
        <taxon>Apocrita</taxon>
        <taxon>Proctotrupomorpha</taxon>
        <taxon>Chalcidoidea</taxon>
        <taxon>Pteromalidae</taxon>
        <taxon>Pteromalinae</taxon>
        <taxon>Nasonia</taxon>
    </lineage>
</organism>
<accession>A0A7M7Q0N5</accession>
<dbReference type="PANTHER" id="PTHR24274">
    <property type="entry name" value="CILIA- AND FLAGELLA-ASSOCIATED PROTEIN 161"/>
    <property type="match status" value="1"/>
</dbReference>
<protein>
    <submittedName>
        <fullName evidence="1">Uncharacterized protein</fullName>
    </submittedName>
</protein>
<evidence type="ECO:0000313" key="1">
    <source>
        <dbReference type="EnsemblMetazoa" id="XP_031778730"/>
    </source>
</evidence>
<proteinExistence type="predicted"/>
<dbReference type="RefSeq" id="XP_031778730.1">
    <property type="nucleotide sequence ID" value="XM_031922870.2"/>
</dbReference>
<name>A0A7M7Q0N5_NASVI</name>
<reference evidence="1" key="1">
    <citation type="submission" date="2021-01" db="UniProtKB">
        <authorList>
            <consortium name="EnsemblMetazoa"/>
        </authorList>
    </citation>
    <scope>IDENTIFICATION</scope>
</reference>
<dbReference type="PANTHER" id="PTHR24274:SF1">
    <property type="entry name" value="CILIA- AND FLAGELLA-ASSOCIATED PROTEIN 161"/>
    <property type="match status" value="1"/>
</dbReference>
<dbReference type="Pfam" id="PF24569">
    <property type="entry name" value="CFAP161"/>
    <property type="match status" value="1"/>
</dbReference>
<dbReference type="InterPro" id="IPR055325">
    <property type="entry name" value="CF161"/>
</dbReference>
<keyword evidence="2" id="KW-1185">Reference proteome</keyword>
<dbReference type="Proteomes" id="UP000002358">
    <property type="component" value="Chromosome 2"/>
</dbReference>
<sequence>MQYTGRVLVGFWFDKLQLETEIREKLERKRAEGRLPHQRVERLVQAYGQPVPLAREASVFLEYKQRLQLTCPEILDQTYRFEGRRGCPDEDLESKNPKRYGLFLAATVSPEEIDAGLDGIEDGCPLACTPRREAVARSVFLLSKAADDGQEKEEECLRFGEEFYLQLAHASERLYLRSEPPLLDGRFGPRDHNPLRLSVSRDCYAKWRAAHSNPRRRFETDRQPVPACIRLVIQHVMTGQCLAAEDLVWHRSLLGFECGASVHTYSDVHRDEGPECIWSFVPSSKYESPDRECTNVA</sequence>
<evidence type="ECO:0000313" key="2">
    <source>
        <dbReference type="Proteomes" id="UP000002358"/>
    </source>
</evidence>